<evidence type="ECO:0000313" key="1">
    <source>
        <dbReference type="EMBL" id="KAJ8617886.1"/>
    </source>
</evidence>
<proteinExistence type="predicted"/>
<accession>A0ACC2KA47</accession>
<name>A0ACC2KA47_PERAE</name>
<comment type="caution">
    <text evidence="1">The sequence shown here is derived from an EMBL/GenBank/DDBJ whole genome shotgun (WGS) entry which is preliminary data.</text>
</comment>
<dbReference type="EMBL" id="CM056812">
    <property type="protein sequence ID" value="KAJ8617886.1"/>
    <property type="molecule type" value="Genomic_DNA"/>
</dbReference>
<dbReference type="Proteomes" id="UP001234297">
    <property type="component" value="Chromosome 4"/>
</dbReference>
<organism evidence="1 2">
    <name type="scientific">Persea americana</name>
    <name type="common">Avocado</name>
    <dbReference type="NCBI Taxonomy" id="3435"/>
    <lineage>
        <taxon>Eukaryota</taxon>
        <taxon>Viridiplantae</taxon>
        <taxon>Streptophyta</taxon>
        <taxon>Embryophyta</taxon>
        <taxon>Tracheophyta</taxon>
        <taxon>Spermatophyta</taxon>
        <taxon>Magnoliopsida</taxon>
        <taxon>Magnoliidae</taxon>
        <taxon>Laurales</taxon>
        <taxon>Lauraceae</taxon>
        <taxon>Persea</taxon>
    </lineage>
</organism>
<evidence type="ECO:0000313" key="2">
    <source>
        <dbReference type="Proteomes" id="UP001234297"/>
    </source>
</evidence>
<protein>
    <submittedName>
        <fullName evidence="1">Uncharacterized protein</fullName>
    </submittedName>
</protein>
<sequence>MYGNSGKLGRGGGGGRGASKRMLHNPLPLPPPHRPAGAARLPIGATSSRNRTAGPGPGSGGAAPPVPEETFSLASNEPLAFSMIMRLTPDLVDEIGRVEAHGGAARIKFGPNSNNPSGNVIDVGGKDFTFTWSRELGDCDIYEERRSGEDGNGLLVESGSVWRKLNIQRILDESTKNHVKMRTEEAERQLKSRKAIVLDPANPSVKNQAKTMVAAAIESNSRRMPWKQKKEPAFKKRKIESSPVSFSGPPKSIFKPGVSTKTTAKDRLSVSPLPSPPERLAVSASPLGIGNLSKGQPSADEVITTQVISKEDIFNSEKEMPIRVVHAATQEVSGHRVNVGAAPTDLRSTLINLLLENPKGMSVKALEKAVGDTNPNSGRKIEAIIKKIATYQAPGRYILNPEVELENFKKPSSESGSSPECVGDQTPVAKSIFPEKTTSEEFEPQTQLGSGLGEQSNVLEKINLEQISLDLFGSDNKAGDNSEGRAGSSSESGSDSDSDSDTSDSGSDSGSQSRSRSRSKSRSPAGSGSGSSSDSESDGSSSGKEGSDEDVDIMTSDDDKDESELKLKVPELKPCTAPGTWETYDDGHEKNGSDDNKLDGHLSPAALNMLDIEKYDDTVDAVDITDESPVDNNVKICENHKTEVALNTQLIPRDTKTRSMEEPFSQGRHKQSERLQTSHIGSFVNDTREQIVKQSTGDKQTIVKDSSGPEQFNLSERVLKAKSKRASDLKPLFHEEKPRSAKKFKSGSALQDPYKYNASPINDKANRDGNAGSGKSMAYENGPWAQIDANQSGQRIGDLNARGRAPDIMERPGKSNENLSRGTKHSERGFSFSNESASRNVHLQPKFQMQKEKPQREMQDEDDKPSTRSFRESGIGHKPLMMSDPLIRKSEEQGVKVKDNVQTVHLHPRSMPEENSKSDVNRGSMLKRELSDLELGEFREPVPEETHGVKRPFERKNSFKSSENRSNASDNPIYDLGKGRPVGKPIQESKKPSPPNQRIGGHCNQDGLFRKKLSEDDHLEDPTRPQQRFIPSQAQQFPRIDRSDAEAGSHLDKLADMAGKVRKNEAKENPGSTLESHMKMQQHDPKHAGQLAGFITVKEAKLQKSNTLMESSDKKKDSIWTENNSNGGKRRESSSDEDNSLYSKYEKDKPELKGPIEDYAQYKEYVEEYKEKYDCYCSLNTTLENYRSDFLKLGHDLELAKGRDMDAYYNIQEQIKETYRQCRTRHQRLKNVFIVLHEELKVLKQRIKEFAEEYTKD</sequence>
<gene>
    <name evidence="1" type="ORF">MRB53_014072</name>
</gene>
<reference evidence="1 2" key="1">
    <citation type="journal article" date="2022" name="Hortic Res">
        <title>A haplotype resolved chromosomal level avocado genome allows analysis of novel avocado genes.</title>
        <authorList>
            <person name="Nath O."/>
            <person name="Fletcher S.J."/>
            <person name="Hayward A."/>
            <person name="Shaw L.M."/>
            <person name="Masouleh A.K."/>
            <person name="Furtado A."/>
            <person name="Henry R.J."/>
            <person name="Mitter N."/>
        </authorList>
    </citation>
    <scope>NUCLEOTIDE SEQUENCE [LARGE SCALE GENOMIC DNA]</scope>
    <source>
        <strain evidence="2">cv. Hass</strain>
    </source>
</reference>
<keyword evidence="2" id="KW-1185">Reference proteome</keyword>